<name>A0ACC3YH17_COLTU</name>
<reference evidence="1 2" key="1">
    <citation type="journal article" date="2020" name="Phytopathology">
        <title>Genome Sequence Resources of Colletotrichum truncatum, C. plurivorum, C. musicola, and C. sojae: Four Species Pathogenic to Soybean (Glycine max).</title>
        <authorList>
            <person name="Rogerio F."/>
            <person name="Boufleur T.R."/>
            <person name="Ciampi-Guillardi M."/>
            <person name="Sukno S.A."/>
            <person name="Thon M.R."/>
            <person name="Massola Junior N.S."/>
            <person name="Baroncelli R."/>
        </authorList>
    </citation>
    <scope>NUCLEOTIDE SEQUENCE [LARGE SCALE GENOMIC DNA]</scope>
    <source>
        <strain evidence="1 2">CMES1059</strain>
    </source>
</reference>
<protein>
    <submittedName>
        <fullName evidence="1">C6 transcription factor</fullName>
    </submittedName>
</protein>
<evidence type="ECO:0000313" key="1">
    <source>
        <dbReference type="EMBL" id="KAL0931141.1"/>
    </source>
</evidence>
<organism evidence="1 2">
    <name type="scientific">Colletotrichum truncatum</name>
    <name type="common">Anthracnose fungus</name>
    <name type="synonym">Colletotrichum capsici</name>
    <dbReference type="NCBI Taxonomy" id="5467"/>
    <lineage>
        <taxon>Eukaryota</taxon>
        <taxon>Fungi</taxon>
        <taxon>Dikarya</taxon>
        <taxon>Ascomycota</taxon>
        <taxon>Pezizomycotina</taxon>
        <taxon>Sordariomycetes</taxon>
        <taxon>Hypocreomycetidae</taxon>
        <taxon>Glomerellales</taxon>
        <taxon>Glomerellaceae</taxon>
        <taxon>Colletotrichum</taxon>
        <taxon>Colletotrichum truncatum species complex</taxon>
    </lineage>
</organism>
<accession>A0ACC3YH17</accession>
<evidence type="ECO:0000313" key="2">
    <source>
        <dbReference type="Proteomes" id="UP000805649"/>
    </source>
</evidence>
<sequence length="687" mass="75234">MATKPAGTRSTDGCWTCRLRRKKCDETPPVCQTCTSLGITCHGYGVRPSWMDRGPLEKEKAQSIKLEIARNGIKRKRPRLFSTTSATSAEASSGTGAGADNSNRDAAQLETALCLSKYLPNGLQTVMNDEFDDDFSLSSMAMHHQTTTDTMIERMSVVGREISPSEVLSPDGSEMDRYSLPVDPLLHLGHGWDSSDSAFDYEACMQMGSFLPMETPASLPEVLHRVGQSGSSDAPSCYSGRSSGTNNSGSSTTSGEIPLRDAISLSSYLDETLSAQFPFRRSSDVSCRQWLEFLLFSSKHVLGVTLLLSRAPDSASENPDSAQEKWNENQVLRAMAVLRSLPSATSSLSMLDEELKASHIITTCACVLQTIFLEVHLGGTSQWTSCLEQVAPYMHALINLVVCSANNSSNDLNTTAESTVVLRVQTAAAKALLGQLAWFDIIGLVSTGCGPSLGTNHPFLLDSNAFDLKETSGCENWVAKSLYEIHLLRKWKAEEEDARRLSIIKLAERGATIIEFLGKHIAATDNDEDDEDDDMLSPKEPQPRAIDSDASSSSAGPLEQDIKTITMAYARAAVIYLHVIISGPNPLLEDIRRETPRLVKDLKELTSAGLLGNASFPLCVAACFGEDQDFNFFKHFISTNRGTRPKRFETCDKAVMIAEECRNRRQNGKSCDWVSLTQEVGWKYLLV</sequence>
<dbReference type="EMBL" id="VUJX02000010">
    <property type="protein sequence ID" value="KAL0931141.1"/>
    <property type="molecule type" value="Genomic_DNA"/>
</dbReference>
<proteinExistence type="predicted"/>
<gene>
    <name evidence="1" type="ORF">CTRU02_213876</name>
</gene>
<keyword evidence="2" id="KW-1185">Reference proteome</keyword>
<comment type="caution">
    <text evidence="1">The sequence shown here is derived from an EMBL/GenBank/DDBJ whole genome shotgun (WGS) entry which is preliminary data.</text>
</comment>
<dbReference type="Proteomes" id="UP000805649">
    <property type="component" value="Unassembled WGS sequence"/>
</dbReference>